<dbReference type="OrthoDB" id="7057833at2"/>
<comment type="caution">
    <text evidence="1">The sequence shown here is derived from an EMBL/GenBank/DDBJ whole genome shotgun (WGS) entry which is preliminary data.</text>
</comment>
<proteinExistence type="predicted"/>
<dbReference type="RefSeq" id="WP_109947330.1">
    <property type="nucleotide sequence ID" value="NZ_QGGF01000389.1"/>
</dbReference>
<dbReference type="AlphaFoldDB" id="A0A317JU05"/>
<organism evidence="1 2">
    <name type="scientific">Micromonospora globispora</name>
    <dbReference type="NCBI Taxonomy" id="1450148"/>
    <lineage>
        <taxon>Bacteria</taxon>
        <taxon>Bacillati</taxon>
        <taxon>Actinomycetota</taxon>
        <taxon>Actinomycetes</taxon>
        <taxon>Micromonosporales</taxon>
        <taxon>Micromonosporaceae</taxon>
        <taxon>Micromonospora</taxon>
    </lineage>
</organism>
<reference evidence="2" key="1">
    <citation type="submission" date="2018-05" db="EMBL/GenBank/DDBJ databases">
        <title>Micromonospora globispora sp. nov. and Micromonospora rugosa sp. nov., isolated from marine sediment.</title>
        <authorList>
            <person name="Carro L."/>
            <person name="Aysel V."/>
            <person name="Cetin D."/>
            <person name="Igual J.M."/>
            <person name="Klenk H.-P."/>
            <person name="Trujillo M.E."/>
            <person name="Sahin N."/>
        </authorList>
    </citation>
    <scope>NUCLEOTIDE SEQUENCE [LARGE SCALE GENOMIC DNA]</scope>
    <source>
        <strain evidence="2">S2904</strain>
    </source>
</reference>
<dbReference type="Gene3D" id="3.40.630.30">
    <property type="match status" value="1"/>
</dbReference>
<evidence type="ECO:0000313" key="2">
    <source>
        <dbReference type="Proteomes" id="UP000245683"/>
    </source>
</evidence>
<dbReference type="Proteomes" id="UP000245683">
    <property type="component" value="Unassembled WGS sequence"/>
</dbReference>
<gene>
    <name evidence="1" type="ORF">DLJ46_26755</name>
</gene>
<name>A0A317JU05_9ACTN</name>
<evidence type="ECO:0008006" key="3">
    <source>
        <dbReference type="Google" id="ProtNLM"/>
    </source>
</evidence>
<dbReference type="EMBL" id="QGSV01000337">
    <property type="protein sequence ID" value="PWU44277.1"/>
    <property type="molecule type" value="Genomic_DNA"/>
</dbReference>
<keyword evidence="2" id="KW-1185">Reference proteome</keyword>
<protein>
    <recommendedName>
        <fullName evidence="3">N-acetyltransferase</fullName>
    </recommendedName>
</protein>
<sequence length="229" mass="25715">MSLRTPVVRARWCDIDRIVDLITGTLCPTALSAWLVPDEHRRRSVLAAATRIWMEHALLFGDAFLLQDGSAATVWFHRYRPIPPPPGFEDRLAAVCGEHHQRFLFLDQALAARRPVEAHNHLAFLAAPPGPEGAERAAAVLTGGQRWMDTLNLPTYAEAYTPVHRELYRRHGYADRDEFPLPGGLTAHPMWRLSPYWANPLSGNSAAHWAARPATGRARNDRVTSWALH</sequence>
<evidence type="ECO:0000313" key="1">
    <source>
        <dbReference type="EMBL" id="PWU44277.1"/>
    </source>
</evidence>
<accession>A0A317JU05</accession>